<dbReference type="AlphaFoldDB" id="A0A0A9F5C6"/>
<reference evidence="1" key="2">
    <citation type="journal article" date="2015" name="Data Brief">
        <title>Shoot transcriptome of the giant reed, Arundo donax.</title>
        <authorList>
            <person name="Barrero R.A."/>
            <person name="Guerrero F.D."/>
            <person name="Moolhuijzen P."/>
            <person name="Goolsby J.A."/>
            <person name="Tidwell J."/>
            <person name="Bellgard S.E."/>
            <person name="Bellgard M.I."/>
        </authorList>
    </citation>
    <scope>NUCLEOTIDE SEQUENCE</scope>
    <source>
        <tissue evidence="1">Shoot tissue taken approximately 20 cm above the soil surface</tissue>
    </source>
</reference>
<reference evidence="1" key="1">
    <citation type="submission" date="2014-09" db="EMBL/GenBank/DDBJ databases">
        <authorList>
            <person name="Magalhaes I.L.F."/>
            <person name="Oliveira U."/>
            <person name="Santos F.R."/>
            <person name="Vidigal T.H.D.A."/>
            <person name="Brescovit A.D."/>
            <person name="Santos A.J."/>
        </authorList>
    </citation>
    <scope>NUCLEOTIDE SEQUENCE</scope>
    <source>
        <tissue evidence="1">Shoot tissue taken approximately 20 cm above the soil surface</tissue>
    </source>
</reference>
<dbReference type="EMBL" id="GBRH01190364">
    <property type="protein sequence ID" value="JAE07532.1"/>
    <property type="molecule type" value="Transcribed_RNA"/>
</dbReference>
<protein>
    <submittedName>
        <fullName evidence="1">Uncharacterized protein</fullName>
    </submittedName>
</protein>
<sequence>MGRCLASTSGGRPDLATRWEQVVQSWCRSCFRDAISTFITSSIDAFSTIPASCFWVRRASSSTPKERAAARVSSARSTAAAQWVCQQPRSPQPCRGSPFCGTSDTCPLYRNCSSSRNTS</sequence>
<proteinExistence type="predicted"/>
<organism evidence="1">
    <name type="scientific">Arundo donax</name>
    <name type="common">Giant reed</name>
    <name type="synonym">Donax arundinaceus</name>
    <dbReference type="NCBI Taxonomy" id="35708"/>
    <lineage>
        <taxon>Eukaryota</taxon>
        <taxon>Viridiplantae</taxon>
        <taxon>Streptophyta</taxon>
        <taxon>Embryophyta</taxon>
        <taxon>Tracheophyta</taxon>
        <taxon>Spermatophyta</taxon>
        <taxon>Magnoliopsida</taxon>
        <taxon>Liliopsida</taxon>
        <taxon>Poales</taxon>
        <taxon>Poaceae</taxon>
        <taxon>PACMAD clade</taxon>
        <taxon>Arundinoideae</taxon>
        <taxon>Arundineae</taxon>
        <taxon>Arundo</taxon>
    </lineage>
</organism>
<accession>A0A0A9F5C6</accession>
<name>A0A0A9F5C6_ARUDO</name>
<evidence type="ECO:0000313" key="1">
    <source>
        <dbReference type="EMBL" id="JAE07532.1"/>
    </source>
</evidence>